<sequence length="147" mass="17050">MTQKDEDDLLHEICRNASMGVEAIHEVLKDIYDEEFAYELNVQADKMQQFGRKAGMRLRENGEEPAEPKPISTAMLKTAIRMKTMVQNKTGDMADLMYKGNDRGVRELKHAIHKYKDAGIYATELAKEMIDFEEENLQKMRSYLDEE</sequence>
<evidence type="ECO:0008006" key="3">
    <source>
        <dbReference type="Google" id="ProtNLM"/>
    </source>
</evidence>
<dbReference type="OrthoDB" id="9792639at2"/>
<organism evidence="1 2">
    <name type="scientific">Eubacterium ramulus</name>
    <dbReference type="NCBI Taxonomy" id="39490"/>
    <lineage>
        <taxon>Bacteria</taxon>
        <taxon>Bacillati</taxon>
        <taxon>Bacillota</taxon>
        <taxon>Clostridia</taxon>
        <taxon>Eubacteriales</taxon>
        <taxon>Eubacteriaceae</taxon>
        <taxon>Eubacterium</taxon>
    </lineage>
</organism>
<accession>A0A2V1JV25</accession>
<dbReference type="RefSeq" id="WP_109214306.1">
    <property type="nucleotide sequence ID" value="NZ_CABMEW010000003.1"/>
</dbReference>
<dbReference type="InterPro" id="IPR012347">
    <property type="entry name" value="Ferritin-like"/>
</dbReference>
<proteinExistence type="predicted"/>
<reference evidence="1 2" key="1">
    <citation type="submission" date="2014-09" db="EMBL/GenBank/DDBJ databases">
        <title>Butyrate-producing bacteria isolated from human gut.</title>
        <authorList>
            <person name="Zhang Q."/>
            <person name="Zhao L."/>
        </authorList>
    </citation>
    <scope>NUCLEOTIDE SEQUENCE [LARGE SCALE GENOMIC DNA]</scope>
    <source>
        <strain evidence="1 2">21</strain>
    </source>
</reference>
<comment type="caution">
    <text evidence="1">The sequence shown here is derived from an EMBL/GenBank/DDBJ whole genome shotgun (WGS) entry which is preliminary data.</text>
</comment>
<dbReference type="Proteomes" id="UP000245288">
    <property type="component" value="Unassembled WGS sequence"/>
</dbReference>
<dbReference type="EMBL" id="JRFU01000003">
    <property type="protein sequence ID" value="PWE88076.1"/>
    <property type="molecule type" value="Genomic_DNA"/>
</dbReference>
<name>A0A2V1JV25_EUBRA</name>
<dbReference type="AlphaFoldDB" id="A0A2V1JV25"/>
<dbReference type="Gene3D" id="1.20.1260.10">
    <property type="match status" value="1"/>
</dbReference>
<protein>
    <recommendedName>
        <fullName evidence="3">DUF2383 domain-containing protein</fullName>
    </recommendedName>
</protein>
<gene>
    <name evidence="1" type="ORF">LG34_00220</name>
</gene>
<evidence type="ECO:0000313" key="2">
    <source>
        <dbReference type="Proteomes" id="UP000245288"/>
    </source>
</evidence>
<evidence type="ECO:0000313" key="1">
    <source>
        <dbReference type="EMBL" id="PWE88076.1"/>
    </source>
</evidence>
<keyword evidence="2" id="KW-1185">Reference proteome</keyword>